<feature type="domain" description="FAD-binding" evidence="12">
    <location>
        <begin position="410"/>
        <end position="488"/>
    </location>
</feature>
<dbReference type="GO" id="GO:0016123">
    <property type="term" value="P:xanthophyll biosynthetic process"/>
    <property type="evidence" value="ECO:0007669"/>
    <property type="project" value="TreeGrafter"/>
</dbReference>
<evidence type="ECO:0000256" key="4">
    <source>
        <dbReference type="ARBA" id="ARBA00022688"/>
    </source>
</evidence>
<dbReference type="FunFam" id="3.50.50.60:FF:000021">
    <property type="entry name" value="Ubiquinone biosynthesis monooxygenase COQ6"/>
    <property type="match status" value="1"/>
</dbReference>
<dbReference type="Proteomes" id="UP001420932">
    <property type="component" value="Unassembled WGS sequence"/>
</dbReference>
<dbReference type="FunFam" id="3.30.9.10:FF:000111">
    <property type="entry name" value="Ubiquinone biosynthesis monooxygenase COQ6, mitochondrial"/>
    <property type="match status" value="1"/>
</dbReference>
<dbReference type="GO" id="GO:0016120">
    <property type="term" value="P:carotene biosynthetic process"/>
    <property type="evidence" value="ECO:0007669"/>
    <property type="project" value="TreeGrafter"/>
</dbReference>
<protein>
    <recommendedName>
        <fullName evidence="11">Ubiquinone biosynthesis monooxygenase COQ6, mitochondrial</fullName>
        <ecNumber evidence="11">1.14.15.45</ecNumber>
    </recommendedName>
    <alternativeName>
        <fullName evidence="11">2-methoxy-6-polyprenolphenol 4-hydroxylase</fullName>
        <ecNumber evidence="11">1.14.15.46</ecNumber>
    </alternativeName>
</protein>
<reference evidence="13 14" key="1">
    <citation type="submission" date="2024-01" db="EMBL/GenBank/DDBJ databases">
        <title>Genome assemblies of Stephania.</title>
        <authorList>
            <person name="Yang L."/>
        </authorList>
    </citation>
    <scope>NUCLEOTIDE SEQUENCE [LARGE SCALE GENOMIC DNA]</scope>
    <source>
        <strain evidence="13">YNDBR</strain>
        <tissue evidence="13">Leaf</tissue>
    </source>
</reference>
<keyword evidence="6 11" id="KW-0274">FAD</keyword>
<dbReference type="PANTHER" id="PTHR43876:SF7">
    <property type="entry name" value="UBIQUINONE BIOSYNTHESIS MONOOXYGENASE COQ6, MITOCHONDRIAL"/>
    <property type="match status" value="1"/>
</dbReference>
<dbReference type="PRINTS" id="PR00420">
    <property type="entry name" value="RNGMNOXGNASE"/>
</dbReference>
<dbReference type="EC" id="1.14.15.46" evidence="11"/>
<evidence type="ECO:0000256" key="7">
    <source>
        <dbReference type="ARBA" id="ARBA00023002"/>
    </source>
</evidence>
<dbReference type="HAMAP" id="MF_03193">
    <property type="entry name" value="COQ6_monooxygenase"/>
    <property type="match status" value="1"/>
</dbReference>
<evidence type="ECO:0000313" key="14">
    <source>
        <dbReference type="Proteomes" id="UP001420932"/>
    </source>
</evidence>
<dbReference type="InterPro" id="IPR000689">
    <property type="entry name" value="UbQ_mOase_COQ6"/>
</dbReference>
<dbReference type="SUPFAM" id="SSF51905">
    <property type="entry name" value="FAD/NAD(P)-binding domain"/>
    <property type="match status" value="1"/>
</dbReference>
<comment type="pathway">
    <text evidence="11">Cofactor biosynthesis; ubiquinone biosynthesis.</text>
</comment>
<evidence type="ECO:0000256" key="5">
    <source>
        <dbReference type="ARBA" id="ARBA00022792"/>
    </source>
</evidence>
<proteinExistence type="inferred from homology"/>
<comment type="caution">
    <text evidence="13">The sequence shown here is derived from an EMBL/GenBank/DDBJ whole genome shotgun (WGS) entry which is preliminary data.</text>
</comment>
<dbReference type="Pfam" id="PF01494">
    <property type="entry name" value="FAD_binding_3"/>
    <property type="match status" value="2"/>
</dbReference>
<dbReference type="EC" id="1.14.15.45" evidence="11"/>
<gene>
    <name evidence="11" type="primary">COQ6</name>
    <name evidence="13" type="ORF">Syun_006560</name>
</gene>
<evidence type="ECO:0000256" key="3">
    <source>
        <dbReference type="ARBA" id="ARBA00022630"/>
    </source>
</evidence>
<keyword evidence="9 11" id="KW-0496">Mitochondrion</keyword>
<evidence type="ECO:0000256" key="8">
    <source>
        <dbReference type="ARBA" id="ARBA00023033"/>
    </source>
</evidence>
<evidence type="ECO:0000256" key="11">
    <source>
        <dbReference type="HAMAP-Rule" id="MF_03193"/>
    </source>
</evidence>
<keyword evidence="3 11" id="KW-0285">Flavoprotein</keyword>
<keyword evidence="5 11" id="KW-0999">Mitochondrion inner membrane</keyword>
<evidence type="ECO:0000256" key="9">
    <source>
        <dbReference type="ARBA" id="ARBA00023128"/>
    </source>
</evidence>
<dbReference type="InterPro" id="IPR036188">
    <property type="entry name" value="FAD/NAD-bd_sf"/>
</dbReference>
<feature type="domain" description="FAD-binding" evidence="12">
    <location>
        <begin position="109"/>
        <end position="376"/>
    </location>
</feature>
<comment type="function">
    <text evidence="11">FAD-dependent monooxygenase required for two non-consecutive steps during ubiquinone biosynthesis. Required for the C5-ring hydroxylation during ubiquinone biosynthesis by catalyzing the hydroxylation of 4-hydroxy-3-(all-trans-polyprenyl)benzoic acid to 3,4-dihydroxy-5-(all-trans-polyprenyl)benzoic acid. Also acts downstream of coq4, for the C1-hydroxylation during ubiquinone biosynthesis by catalyzing the hydroxylation of 2-methoxy-6-(all-trans-polyprenyl)phenol to 2-methoxy-6-(all-trans-polyprenyl)benzene-1,4-diol. The electrons required for the hydroxylation reaction are funneled indirectly to coq6 from NADPH via a ferredoxin/ferredoxin reductase system.</text>
</comment>
<evidence type="ECO:0000256" key="6">
    <source>
        <dbReference type="ARBA" id="ARBA00022827"/>
    </source>
</evidence>
<dbReference type="AlphaFoldDB" id="A0AAP0KYH4"/>
<comment type="subcellular location">
    <subcellularLocation>
        <location evidence="11">Mitochondrion inner membrane</location>
        <topology evidence="11">Peripheral membrane protein</topology>
        <orientation evidence="11">Matrix side</orientation>
    </subcellularLocation>
</comment>
<evidence type="ECO:0000256" key="10">
    <source>
        <dbReference type="ARBA" id="ARBA00023136"/>
    </source>
</evidence>
<dbReference type="PANTHER" id="PTHR43876">
    <property type="entry name" value="UBIQUINONE BIOSYNTHESIS MONOOXYGENASE COQ6, MITOCHONDRIAL"/>
    <property type="match status" value="1"/>
</dbReference>
<accession>A0AAP0KYH4</accession>
<evidence type="ECO:0000259" key="12">
    <source>
        <dbReference type="Pfam" id="PF01494"/>
    </source>
</evidence>
<dbReference type="GO" id="GO:0031314">
    <property type="term" value="C:extrinsic component of mitochondrial inner membrane"/>
    <property type="evidence" value="ECO:0007669"/>
    <property type="project" value="UniProtKB-UniRule"/>
</dbReference>
<dbReference type="GO" id="GO:0120538">
    <property type="term" value="F:2-methoxy-6-polyprenolphenol 4-hydroxylase activity"/>
    <property type="evidence" value="ECO:0007669"/>
    <property type="project" value="UniProtKB-EC"/>
</dbReference>
<dbReference type="InterPro" id="IPR018168">
    <property type="entry name" value="Ubi_Hdrlase_CS"/>
</dbReference>
<dbReference type="InterPro" id="IPR002938">
    <property type="entry name" value="FAD-bd"/>
</dbReference>
<evidence type="ECO:0000313" key="13">
    <source>
        <dbReference type="EMBL" id="KAK9160219.1"/>
    </source>
</evidence>
<dbReference type="EMBL" id="JBBNAF010000003">
    <property type="protein sequence ID" value="KAK9160219.1"/>
    <property type="molecule type" value="Genomic_DNA"/>
</dbReference>
<dbReference type="InterPro" id="IPR010971">
    <property type="entry name" value="UbiH/COQ6"/>
</dbReference>
<keyword evidence="10 11" id="KW-0472">Membrane</keyword>
<comment type="subunit">
    <text evidence="11">Component of a multi-subunit COQ enzyme complex.</text>
</comment>
<dbReference type="Gene3D" id="3.50.50.60">
    <property type="entry name" value="FAD/NAD(P)-binding domain"/>
    <property type="match status" value="2"/>
</dbReference>
<name>A0AAP0KYH4_9MAGN</name>
<comment type="catalytic activity">
    <reaction evidence="11">
        <text>a 4-hydroxy-3-(all-trans-polyprenyl)benzoate + 2 reduced [2Fe-2S]-[ferredoxin] + O2 + 2 H(+) = a 3,4-dihydroxy-5-(all-trans-polyprenyl)benzoate + 2 oxidized [2Fe-2S]-[ferredoxin] + H2O</text>
        <dbReference type="Rhea" id="RHEA:81195"/>
        <dbReference type="Rhea" id="RHEA-COMP:9514"/>
        <dbReference type="Rhea" id="RHEA-COMP:10000"/>
        <dbReference type="Rhea" id="RHEA-COMP:10001"/>
        <dbReference type="Rhea" id="RHEA-COMP:10930"/>
        <dbReference type="ChEBI" id="CHEBI:15377"/>
        <dbReference type="ChEBI" id="CHEBI:15378"/>
        <dbReference type="ChEBI" id="CHEBI:15379"/>
        <dbReference type="ChEBI" id="CHEBI:33737"/>
        <dbReference type="ChEBI" id="CHEBI:33738"/>
        <dbReference type="ChEBI" id="CHEBI:64694"/>
        <dbReference type="ChEBI" id="CHEBI:78396"/>
        <dbReference type="EC" id="1.14.15.45"/>
    </reaction>
</comment>
<dbReference type="GO" id="GO:0106364">
    <property type="term" value="F:4-hydroxy-3-all-trans-polyprenylbenzoate oxygenase activity"/>
    <property type="evidence" value="ECO:0007669"/>
    <property type="project" value="UniProtKB-EC"/>
</dbReference>
<keyword evidence="4 11" id="KW-0831">Ubiquinone biosynthesis</keyword>
<dbReference type="GO" id="GO:0016712">
    <property type="term" value="F:oxidoreductase activity, acting on paired donors, with incorporation or reduction of molecular oxygen, reduced flavin or flavoprotein as one donor, and incorporation of one atom of oxygen"/>
    <property type="evidence" value="ECO:0007669"/>
    <property type="project" value="UniProtKB-UniRule"/>
</dbReference>
<dbReference type="PROSITE" id="PS01304">
    <property type="entry name" value="UBIH"/>
    <property type="match status" value="1"/>
</dbReference>
<keyword evidence="14" id="KW-1185">Reference proteome</keyword>
<evidence type="ECO:0000256" key="2">
    <source>
        <dbReference type="ARBA" id="ARBA00005349"/>
    </source>
</evidence>
<comment type="catalytic activity">
    <reaction evidence="11">
        <text>a 2-methoxy-6-(all-trans-polyprenyl)phenol + 2 reduced [2Fe-2S]-[ferredoxin] + O2 + 2 H(+) = a 2-methoxy-6-(all-trans-polyprenyl)benzene-1,4-diol + 2 oxidized [2Fe-2S]-[ferredoxin] + H2O</text>
        <dbReference type="Rhea" id="RHEA:81183"/>
        <dbReference type="Rhea" id="RHEA-COMP:9551"/>
        <dbReference type="Rhea" id="RHEA-COMP:10000"/>
        <dbReference type="Rhea" id="RHEA-COMP:10001"/>
        <dbReference type="Rhea" id="RHEA-COMP:10858"/>
        <dbReference type="ChEBI" id="CHEBI:15377"/>
        <dbReference type="ChEBI" id="CHEBI:15378"/>
        <dbReference type="ChEBI" id="CHEBI:15379"/>
        <dbReference type="ChEBI" id="CHEBI:33737"/>
        <dbReference type="ChEBI" id="CHEBI:33738"/>
        <dbReference type="ChEBI" id="CHEBI:62731"/>
        <dbReference type="ChEBI" id="CHEBI:84166"/>
        <dbReference type="EC" id="1.14.15.46"/>
    </reaction>
</comment>
<sequence length="552" mass="59761">MLSKIDNRMVRVVRDSIPLSEVLSFGGLPLPVWGSTVPECGLVVVDGSSLPMVGVTVIRRRVSSNVPGLRVPIRCLTYGANAGGANSTRDAQINPEQNKSTPNNELGQYDIAIVGGGMVGMAFASSHSNLYCSKHIRVWLVDSSLTLKGLMNGTDDHPPDPRVSTVTPATISFFKDVGAWEYVLRQRHAFFDKMQVWDYTGLGYTKYCAKDVGRDILGCVVENKVLHKALFSSLEDAEFHKTIHPSRLTSMDVQSKKSTKEVYQPCCSVKLDLSDGNTIYSKLVVGADGARSRVRDLAGLKTTGWSYKQNAVICTVEHAVENYCAWQRFLPNGPIALLPIGDKFSNIVWTMSPNESTERTSMSENDFVKAVNHALNDGYGPHPSSSFLGYCPGDSSWEVPPKAVKLVSDRMAFPLSLSHAKDYASDHVVLIGDAAHSVHPLAGQGVNLGFGDALTLAKVIADGIGVGAELGELSVLKNYEAERKPANTMMAAILDGFQKAYSVDLGPLNVLRAVGFHMAHHISPLKKSIISYATGEQNGLSLVKIKVANTPN</sequence>
<comment type="cofactor">
    <cofactor evidence="1 11">
        <name>FAD</name>
        <dbReference type="ChEBI" id="CHEBI:57692"/>
    </cofactor>
</comment>
<dbReference type="NCBIfam" id="TIGR01988">
    <property type="entry name" value="Ubi-OHases"/>
    <property type="match status" value="1"/>
</dbReference>
<organism evidence="13 14">
    <name type="scientific">Stephania yunnanensis</name>
    <dbReference type="NCBI Taxonomy" id="152371"/>
    <lineage>
        <taxon>Eukaryota</taxon>
        <taxon>Viridiplantae</taxon>
        <taxon>Streptophyta</taxon>
        <taxon>Embryophyta</taxon>
        <taxon>Tracheophyta</taxon>
        <taxon>Spermatophyta</taxon>
        <taxon>Magnoliopsida</taxon>
        <taxon>Ranunculales</taxon>
        <taxon>Menispermaceae</taxon>
        <taxon>Menispermoideae</taxon>
        <taxon>Cissampelideae</taxon>
        <taxon>Stephania</taxon>
    </lineage>
</organism>
<comment type="similarity">
    <text evidence="2 11">Belongs to the UbiH/COQ6 family.</text>
</comment>
<keyword evidence="8 11" id="KW-0503">Monooxygenase</keyword>
<dbReference type="InterPro" id="IPR051205">
    <property type="entry name" value="UbiH/COQ6_monooxygenase"/>
</dbReference>
<evidence type="ECO:0000256" key="1">
    <source>
        <dbReference type="ARBA" id="ARBA00001974"/>
    </source>
</evidence>
<dbReference type="GO" id="GO:0071949">
    <property type="term" value="F:FAD binding"/>
    <property type="evidence" value="ECO:0007669"/>
    <property type="project" value="InterPro"/>
</dbReference>
<keyword evidence="7 11" id="KW-0560">Oxidoreductase</keyword>